<evidence type="ECO:0000313" key="3">
    <source>
        <dbReference type="Proteomes" id="UP001178461"/>
    </source>
</evidence>
<feature type="region of interest" description="Disordered" evidence="1">
    <location>
        <begin position="129"/>
        <end position="174"/>
    </location>
</feature>
<dbReference type="Proteomes" id="UP001178461">
    <property type="component" value="Chromosome 17"/>
</dbReference>
<name>A0AA35LHF3_9SAUR</name>
<feature type="compositionally biased region" description="Low complexity" evidence="1">
    <location>
        <begin position="132"/>
        <end position="156"/>
    </location>
</feature>
<dbReference type="AlphaFoldDB" id="A0AA35LHF3"/>
<accession>A0AA35LHF3</accession>
<organism evidence="2 3">
    <name type="scientific">Podarcis lilfordi</name>
    <name type="common">Lilford's wall lizard</name>
    <dbReference type="NCBI Taxonomy" id="74358"/>
    <lineage>
        <taxon>Eukaryota</taxon>
        <taxon>Metazoa</taxon>
        <taxon>Chordata</taxon>
        <taxon>Craniata</taxon>
        <taxon>Vertebrata</taxon>
        <taxon>Euteleostomi</taxon>
        <taxon>Lepidosauria</taxon>
        <taxon>Squamata</taxon>
        <taxon>Bifurcata</taxon>
        <taxon>Unidentata</taxon>
        <taxon>Episquamata</taxon>
        <taxon>Laterata</taxon>
        <taxon>Lacertibaenia</taxon>
        <taxon>Lacertidae</taxon>
        <taxon>Podarcis</taxon>
    </lineage>
</organism>
<protein>
    <submittedName>
        <fullName evidence="2">Uncharacterized protein</fullName>
    </submittedName>
</protein>
<keyword evidence="3" id="KW-1185">Reference proteome</keyword>
<sequence>MALPACGFQPSASPAFLGLEDERSAFFQDCTQAQPGKPGRWLARCFPCARPPRSPRTQQDLFPGAVIGKRREEERSASQGGGWGTWRARSRGLEPLARRRLLPFPAFLARQLEERRQRLLQLCGAALPSSGASRLEPASAEAESSSSKGAAAAAAATPPPQKDRNAPARFSFPGAVPSYPKDAAAAAAAVACGIEPRGSGERGAARPKAITFIPLTPQPYTSK</sequence>
<reference evidence="2" key="1">
    <citation type="submission" date="2022-12" db="EMBL/GenBank/DDBJ databases">
        <authorList>
            <person name="Alioto T."/>
            <person name="Alioto T."/>
            <person name="Gomez Garrido J."/>
        </authorList>
    </citation>
    <scope>NUCLEOTIDE SEQUENCE</scope>
</reference>
<gene>
    <name evidence="2" type="ORF">PODLI_1B016353</name>
</gene>
<dbReference type="EMBL" id="OX395142">
    <property type="protein sequence ID" value="CAI5796370.1"/>
    <property type="molecule type" value="Genomic_DNA"/>
</dbReference>
<feature type="region of interest" description="Disordered" evidence="1">
    <location>
        <begin position="196"/>
        <end position="223"/>
    </location>
</feature>
<evidence type="ECO:0000313" key="2">
    <source>
        <dbReference type="EMBL" id="CAI5796370.1"/>
    </source>
</evidence>
<evidence type="ECO:0000256" key="1">
    <source>
        <dbReference type="SAM" id="MobiDB-lite"/>
    </source>
</evidence>
<proteinExistence type="predicted"/>